<name>A0AB94IJJ3_9BACI</name>
<dbReference type="EMBL" id="ALAN01000103">
    <property type="protein sequence ID" value="ETI67170.1"/>
    <property type="molecule type" value="Genomic_DNA"/>
</dbReference>
<reference evidence="1 2" key="1">
    <citation type="journal article" date="2014" name="Environ. Microbiol.">
        <title>The nitrate-ammonifying and nosZ-carrying bacterium Bacillus vireti is a potent source and sink for nitric and nitrous oxide under high nitrate conditions.</title>
        <authorList>
            <person name="Mania D."/>
            <person name="Heylen K."/>
            <person name="van Spanning R.J."/>
            <person name="Frostegard A."/>
        </authorList>
    </citation>
    <scope>NUCLEOTIDE SEQUENCE [LARGE SCALE GENOMIC DNA]</scope>
    <source>
        <strain evidence="1 2">LMG 21834</strain>
    </source>
</reference>
<comment type="caution">
    <text evidence="1">The sequence shown here is derived from an EMBL/GenBank/DDBJ whole genome shotgun (WGS) entry which is preliminary data.</text>
</comment>
<evidence type="ECO:0000313" key="1">
    <source>
        <dbReference type="EMBL" id="ETI67170.1"/>
    </source>
</evidence>
<evidence type="ECO:0000313" key="2">
    <source>
        <dbReference type="Proteomes" id="UP000018877"/>
    </source>
</evidence>
<accession>A0AB94IJJ3</accession>
<keyword evidence="2" id="KW-1185">Reference proteome</keyword>
<sequence length="79" mass="9248">MIKLFVKLENVNDSMGIMLIRLSTGHDKVEICRKIFFAFHKTVIFIRFSLKQRVKLVMMLQVSGSFKESILFRINEVLA</sequence>
<proteinExistence type="predicted"/>
<organism evidence="1 2">
    <name type="scientific">Neobacillus vireti LMG 21834</name>
    <dbReference type="NCBI Taxonomy" id="1131730"/>
    <lineage>
        <taxon>Bacteria</taxon>
        <taxon>Bacillati</taxon>
        <taxon>Bacillota</taxon>
        <taxon>Bacilli</taxon>
        <taxon>Bacillales</taxon>
        <taxon>Bacillaceae</taxon>
        <taxon>Neobacillus</taxon>
    </lineage>
</organism>
<gene>
    <name evidence="1" type="ORF">BAVI_18864</name>
</gene>
<dbReference type="AlphaFoldDB" id="A0AB94IJJ3"/>
<protein>
    <submittedName>
        <fullName evidence="1">Uncharacterized protein</fullName>
    </submittedName>
</protein>
<dbReference type="Proteomes" id="UP000018877">
    <property type="component" value="Unassembled WGS sequence"/>
</dbReference>